<dbReference type="SUPFAM" id="SSF81606">
    <property type="entry name" value="PP2C-like"/>
    <property type="match status" value="1"/>
</dbReference>
<evidence type="ECO:0000313" key="5">
    <source>
        <dbReference type="EMBL" id="QCT71043.1"/>
    </source>
</evidence>
<name>A0A4P9C6M2_EUBML</name>
<evidence type="ECO:0000259" key="4">
    <source>
        <dbReference type="PROSITE" id="PS51746"/>
    </source>
</evidence>
<dbReference type="KEGG" id="emt:CPZ25_006795"/>
<dbReference type="Pfam" id="PF07228">
    <property type="entry name" value="SpoIIE"/>
    <property type="match status" value="1"/>
</dbReference>
<dbReference type="PANTHER" id="PTHR43156:SF2">
    <property type="entry name" value="STAGE II SPORULATION PROTEIN E"/>
    <property type="match status" value="1"/>
</dbReference>
<dbReference type="SUPFAM" id="SSF158472">
    <property type="entry name" value="HAMP domain-like"/>
    <property type="match status" value="1"/>
</dbReference>
<keyword evidence="2" id="KW-1133">Transmembrane helix</keyword>
<feature type="transmembrane region" description="Helical" evidence="2">
    <location>
        <begin position="222"/>
        <end position="244"/>
    </location>
</feature>
<dbReference type="SMART" id="SM00304">
    <property type="entry name" value="HAMP"/>
    <property type="match status" value="1"/>
</dbReference>
<dbReference type="GO" id="GO:0016020">
    <property type="term" value="C:membrane"/>
    <property type="evidence" value="ECO:0007669"/>
    <property type="project" value="InterPro"/>
</dbReference>
<dbReference type="InterPro" id="IPR003660">
    <property type="entry name" value="HAMP_dom"/>
</dbReference>
<evidence type="ECO:0000313" key="6">
    <source>
        <dbReference type="Proteomes" id="UP000218387"/>
    </source>
</evidence>
<dbReference type="CDD" id="cd06225">
    <property type="entry name" value="HAMP"/>
    <property type="match status" value="1"/>
</dbReference>
<sequence length="574" mass="64778">MDNTNRDLSIPFKIMIALIMAFVYAALNILLADFSLVEVPYVSIRPQLILPLLSGYLLGPFYGFTVGFLGNAMSDMVTGYGIEFLLNWSVANGLYGLIMGFFPKNEDKIRTNRSFTIFFLYILLVNIVPAAYALLTRVVEPGVDALQKFVGLGLPIVVSNTLVCTLLFPIVLMFLKKIELNFEIKITLLVYYFSLISVMAVFAATIGILYSMNLLNTDNQTFALIIYDLSIIPLVAINLIGFGISNAISQKLLNPLLIMTEDIKQLDGKSWDKKLDIHTGDELEFLATAFNEMIDKINDTMRKLWDNVAEKERLAAEKERTSTELNIAQQIQTAMLPDPFPTFPDRTEFSISGRMTPAKEIGGDFYDFFLMDDDKLVFIIADVSGKGVPAALFMMSSKEHIIDQVLTGLDVDEIFTRANHHLYKNTAEGVFLTTFLGILNLKTGILSFVNAGHNPPLLRRRNEKFEPLAMDSGFVMSILPDVHYKRQTLKLNPGDTLFLYTDGVTEAVDKNGAFFQEYRLKKALNGLPHYDDHSSEYILHQIRDFLSDFTQDAEQHDDITMLCLKFRHPMVCQN</sequence>
<dbReference type="RefSeq" id="WP_096919966.1">
    <property type="nucleotide sequence ID" value="NZ_CP029487.1"/>
</dbReference>
<dbReference type="Pfam" id="PF07155">
    <property type="entry name" value="ECF-ribofla_trS"/>
    <property type="match status" value="1"/>
</dbReference>
<gene>
    <name evidence="5" type="ORF">CPZ25_006795</name>
</gene>
<dbReference type="GO" id="GO:0016791">
    <property type="term" value="F:phosphatase activity"/>
    <property type="evidence" value="ECO:0007669"/>
    <property type="project" value="TreeGrafter"/>
</dbReference>
<dbReference type="InterPro" id="IPR036457">
    <property type="entry name" value="PPM-type-like_dom_sf"/>
</dbReference>
<reference evidence="5 6" key="1">
    <citation type="submission" date="2018-05" db="EMBL/GenBank/DDBJ databases">
        <title>Genome comparison of Eubacterium sp.</title>
        <authorList>
            <person name="Feng Y."/>
            <person name="Sanchez-Andrea I."/>
            <person name="Stams A.J.M."/>
            <person name="De Vos W.M."/>
        </authorList>
    </citation>
    <scope>NUCLEOTIDE SEQUENCE [LARGE SCALE GENOMIC DNA]</scope>
    <source>
        <strain evidence="5 6">YI</strain>
    </source>
</reference>
<feature type="domain" description="HAMP" evidence="3">
    <location>
        <begin position="250"/>
        <end position="302"/>
    </location>
</feature>
<organism evidence="5 6">
    <name type="scientific">Eubacterium maltosivorans</name>
    <dbReference type="NCBI Taxonomy" id="2041044"/>
    <lineage>
        <taxon>Bacteria</taxon>
        <taxon>Bacillati</taxon>
        <taxon>Bacillota</taxon>
        <taxon>Clostridia</taxon>
        <taxon>Eubacteriales</taxon>
        <taxon>Eubacteriaceae</taxon>
        <taxon>Eubacterium</taxon>
    </lineage>
</organism>
<dbReference type="PANTHER" id="PTHR43156">
    <property type="entry name" value="STAGE II SPORULATION PROTEIN E-RELATED"/>
    <property type="match status" value="1"/>
</dbReference>
<dbReference type="SMART" id="SM00331">
    <property type="entry name" value="PP2C_SIG"/>
    <property type="match status" value="1"/>
</dbReference>
<evidence type="ECO:0000256" key="1">
    <source>
        <dbReference type="ARBA" id="ARBA00022801"/>
    </source>
</evidence>
<dbReference type="Gene3D" id="1.10.1760.20">
    <property type="match status" value="1"/>
</dbReference>
<accession>A0A4P9C6M2</accession>
<dbReference type="InterPro" id="IPR001932">
    <property type="entry name" value="PPM-type_phosphatase-like_dom"/>
</dbReference>
<dbReference type="GO" id="GO:0007165">
    <property type="term" value="P:signal transduction"/>
    <property type="evidence" value="ECO:0007669"/>
    <property type="project" value="InterPro"/>
</dbReference>
<evidence type="ECO:0000256" key="2">
    <source>
        <dbReference type="SAM" id="Phobius"/>
    </source>
</evidence>
<feature type="transmembrane region" description="Helical" evidence="2">
    <location>
        <begin position="85"/>
        <end position="103"/>
    </location>
</feature>
<dbReference type="InterPro" id="IPR009825">
    <property type="entry name" value="ECF_substrate-spec-like"/>
</dbReference>
<dbReference type="Proteomes" id="UP000218387">
    <property type="component" value="Chromosome"/>
</dbReference>
<keyword evidence="2" id="KW-0812">Transmembrane</keyword>
<keyword evidence="2" id="KW-0472">Membrane</keyword>
<protein>
    <submittedName>
        <fullName evidence="5">HAMP domain-containing protein</fullName>
    </submittedName>
</protein>
<keyword evidence="6" id="KW-1185">Reference proteome</keyword>
<keyword evidence="1" id="KW-0378">Hydrolase</keyword>
<dbReference type="Gene3D" id="3.60.40.10">
    <property type="entry name" value="PPM-type phosphatase domain"/>
    <property type="match status" value="1"/>
</dbReference>
<dbReference type="EMBL" id="CP029487">
    <property type="protein sequence ID" value="QCT71043.1"/>
    <property type="molecule type" value="Genomic_DNA"/>
</dbReference>
<dbReference type="InterPro" id="IPR052016">
    <property type="entry name" value="Bact_Sigma-Reg"/>
</dbReference>
<proteinExistence type="predicted"/>
<dbReference type="PROSITE" id="PS51746">
    <property type="entry name" value="PPM_2"/>
    <property type="match status" value="1"/>
</dbReference>
<feature type="transmembrane region" description="Helical" evidence="2">
    <location>
        <begin position="12"/>
        <end position="36"/>
    </location>
</feature>
<feature type="transmembrane region" description="Helical" evidence="2">
    <location>
        <begin position="187"/>
        <end position="210"/>
    </location>
</feature>
<dbReference type="Gene3D" id="6.10.340.10">
    <property type="match status" value="1"/>
</dbReference>
<feature type="transmembrane region" description="Helical" evidence="2">
    <location>
        <begin position="115"/>
        <end position="134"/>
    </location>
</feature>
<feature type="transmembrane region" description="Helical" evidence="2">
    <location>
        <begin position="154"/>
        <end position="175"/>
    </location>
</feature>
<dbReference type="PROSITE" id="PS50885">
    <property type="entry name" value="HAMP"/>
    <property type="match status" value="1"/>
</dbReference>
<evidence type="ECO:0000259" key="3">
    <source>
        <dbReference type="PROSITE" id="PS50885"/>
    </source>
</evidence>
<dbReference type="AlphaFoldDB" id="A0A4P9C6M2"/>
<feature type="domain" description="PPM-type phosphatase" evidence="4">
    <location>
        <begin position="345"/>
        <end position="566"/>
    </location>
</feature>
<dbReference type="Pfam" id="PF00672">
    <property type="entry name" value="HAMP"/>
    <property type="match status" value="1"/>
</dbReference>
<feature type="transmembrane region" description="Helical" evidence="2">
    <location>
        <begin position="48"/>
        <end position="73"/>
    </location>
</feature>